<reference evidence="2" key="1">
    <citation type="journal article" date="2014" name="Int. J. Syst. Evol. Microbiol.">
        <title>Complete genome sequence of Corynebacterium casei LMG S-19264T (=DSM 44701T), isolated from a smear-ripened cheese.</title>
        <authorList>
            <consortium name="US DOE Joint Genome Institute (JGI-PGF)"/>
            <person name="Walter F."/>
            <person name="Albersmeier A."/>
            <person name="Kalinowski J."/>
            <person name="Ruckert C."/>
        </authorList>
    </citation>
    <scope>NUCLEOTIDE SEQUENCE</scope>
    <source>
        <strain evidence="2">JCM 4654</strain>
    </source>
</reference>
<name>A0A919CVV9_9ACTN</name>
<proteinExistence type="predicted"/>
<dbReference type="EMBL" id="BMVF01000004">
    <property type="protein sequence ID" value="GHD87143.1"/>
    <property type="molecule type" value="Genomic_DNA"/>
</dbReference>
<reference evidence="2" key="2">
    <citation type="submission" date="2020-09" db="EMBL/GenBank/DDBJ databases">
        <authorList>
            <person name="Sun Q."/>
            <person name="Ohkuma M."/>
        </authorList>
    </citation>
    <scope>NUCLEOTIDE SEQUENCE</scope>
    <source>
        <strain evidence="2">JCM 4654</strain>
    </source>
</reference>
<protein>
    <recommendedName>
        <fullName evidence="1">DUF2249 domain-containing protein</fullName>
    </recommendedName>
</protein>
<dbReference type="Proteomes" id="UP000608955">
    <property type="component" value="Unassembled WGS sequence"/>
</dbReference>
<gene>
    <name evidence="2" type="ORF">GCM10010508_18000</name>
</gene>
<comment type="caution">
    <text evidence="2">The sequence shown here is derived from an EMBL/GenBank/DDBJ whole genome shotgun (WGS) entry which is preliminary data.</text>
</comment>
<organism evidence="2 3">
    <name type="scientific">Streptomyces naganishii JCM 4654</name>
    <dbReference type="NCBI Taxonomy" id="1306179"/>
    <lineage>
        <taxon>Bacteria</taxon>
        <taxon>Bacillati</taxon>
        <taxon>Actinomycetota</taxon>
        <taxon>Actinomycetes</taxon>
        <taxon>Kitasatosporales</taxon>
        <taxon>Streptomycetaceae</taxon>
        <taxon>Streptomyces</taxon>
    </lineage>
</organism>
<accession>A0A919CVV9</accession>
<dbReference type="AlphaFoldDB" id="A0A919CVV9"/>
<evidence type="ECO:0000313" key="3">
    <source>
        <dbReference type="Proteomes" id="UP000608955"/>
    </source>
</evidence>
<feature type="domain" description="DUF2249" evidence="1">
    <location>
        <begin position="89"/>
        <end position="158"/>
    </location>
</feature>
<evidence type="ECO:0000313" key="2">
    <source>
        <dbReference type="EMBL" id="GHD87143.1"/>
    </source>
</evidence>
<dbReference type="Pfam" id="PF10006">
    <property type="entry name" value="DUF2249"/>
    <property type="match status" value="1"/>
</dbReference>
<keyword evidence="3" id="KW-1185">Reference proteome</keyword>
<sequence>MPGPGRVNSTKPPSPGWRSSVWAAPWAASPGFDWYAHDGPGADVDAVDQAQVDDVDAQFGVDHVAQQVEHQMTRALASEGRTMTTASTELDVRQEIPARRHELIFTTYGSLAAGEHFVLVNDHDPKPLYYQFAAEHADQFTWEYLEQGPEVWKVRIGRTAG</sequence>
<dbReference type="InterPro" id="IPR018720">
    <property type="entry name" value="DUF2249"/>
</dbReference>
<evidence type="ECO:0000259" key="1">
    <source>
        <dbReference type="Pfam" id="PF10006"/>
    </source>
</evidence>